<accession>A0A0G4IC51</accession>
<dbReference type="VEuPathDB" id="CryptoDB:Cvel_13056"/>
<dbReference type="InterPro" id="IPR036770">
    <property type="entry name" value="Ankyrin_rpt-contain_sf"/>
</dbReference>
<dbReference type="PROSITE" id="PS50297">
    <property type="entry name" value="ANK_REP_REGION"/>
    <property type="match status" value="1"/>
</dbReference>
<protein>
    <submittedName>
        <fullName evidence="4">Uncharacterized protein</fullName>
    </submittedName>
</protein>
<organism evidence="4">
    <name type="scientific">Chromera velia CCMP2878</name>
    <dbReference type="NCBI Taxonomy" id="1169474"/>
    <lineage>
        <taxon>Eukaryota</taxon>
        <taxon>Sar</taxon>
        <taxon>Alveolata</taxon>
        <taxon>Colpodellida</taxon>
        <taxon>Chromeraceae</taxon>
        <taxon>Chromera</taxon>
    </lineage>
</organism>
<dbReference type="InterPro" id="IPR002110">
    <property type="entry name" value="Ankyrin_rpt"/>
</dbReference>
<gene>
    <name evidence="4" type="ORF">Cvel_13056</name>
</gene>
<evidence type="ECO:0000256" key="3">
    <source>
        <dbReference type="PROSITE-ProRule" id="PRU00023"/>
    </source>
</evidence>
<keyword evidence="2 3" id="KW-0040">ANK repeat</keyword>
<evidence type="ECO:0000313" key="4">
    <source>
        <dbReference type="EMBL" id="CEM54791.1"/>
    </source>
</evidence>
<dbReference type="GO" id="GO:0005634">
    <property type="term" value="C:nucleus"/>
    <property type="evidence" value="ECO:0007669"/>
    <property type="project" value="TreeGrafter"/>
</dbReference>
<dbReference type="SUPFAM" id="SSF48403">
    <property type="entry name" value="Ankyrin repeat"/>
    <property type="match status" value="1"/>
</dbReference>
<keyword evidence="1" id="KW-0677">Repeat</keyword>
<dbReference type="EMBL" id="CDMZ01005818">
    <property type="protein sequence ID" value="CEM54791.1"/>
    <property type="molecule type" value="Genomic_DNA"/>
</dbReference>
<feature type="repeat" description="ANK" evidence="3">
    <location>
        <begin position="368"/>
        <end position="400"/>
    </location>
</feature>
<dbReference type="PANTHER" id="PTHR24193">
    <property type="entry name" value="ANKYRIN REPEAT PROTEIN"/>
    <property type="match status" value="1"/>
</dbReference>
<proteinExistence type="predicted"/>
<name>A0A0G4IC51_9ALVE</name>
<dbReference type="SMART" id="SM00248">
    <property type="entry name" value="ANK"/>
    <property type="match status" value="5"/>
</dbReference>
<evidence type="ECO:0000256" key="2">
    <source>
        <dbReference type="ARBA" id="ARBA00023043"/>
    </source>
</evidence>
<dbReference type="PhylomeDB" id="A0A0G4IC51"/>
<dbReference type="GO" id="GO:0000976">
    <property type="term" value="F:transcription cis-regulatory region binding"/>
    <property type="evidence" value="ECO:0007669"/>
    <property type="project" value="TreeGrafter"/>
</dbReference>
<dbReference type="PROSITE" id="PS50088">
    <property type="entry name" value="ANK_REPEAT"/>
    <property type="match status" value="1"/>
</dbReference>
<sequence length="689" mass="74659">MSNDGFWKLTSLSHGLLSLRKDVTVLRKALHTNRVEGRELLYAIVLQIVKKDKAEGLEALLKTQQLKLHWTIPKDVNGMIGDSDASHDGSSSDSENPGTYLTDAALEHRAVKCTKVLANWHSPLPAPSKTLTRLLNQSAESDLLPSLRILLETKQVDPNAIVRGVPWVLHSIRRNNFQLASLLIESGASVAVWDSRSIAMGVMRGCTPLHALLEQRAFLEREHAPEYFVRQVVAGAKAGGSLEWAARVMDSGIRGLREQAGSALYFAVRRFSAKTTPVLSSWEMNFLQALAEAGADVGATDRRGGLTAFHWLCRIRWKDQKSEGGTAGTLQDTETETEGLHPVLERFITSSKSLPLNVGPRVSGFENARFTPVIAAAEQGDWELVRVLVERGASVDLGRTEGESKESLLHLAVTETVGRPPAPLSVLNALLQRTKDPNPWAESNNDARIRTGCTKSILSPKARTAQLEEAGTRKTSQMNLNEDLTSLSLTPLGAVLSSSASPDLSAVQALASAEGIDLLQIAIGQTVGEGVVGWNAVEWSLRQGHMDAAWWLHEKFPHLPITAVSPKKLMQTDPKADGNSSTLKLFRVCLAPWEDRSSPEQNGALCVLSAELDAVAFFSCLIERKILVNEVEIPGGNGGLVHLAAKNGSVGVLSLLLEQGFDPIASFRPGGNTINDSLGEIFSECPQEA</sequence>
<dbReference type="GO" id="GO:0045944">
    <property type="term" value="P:positive regulation of transcription by RNA polymerase II"/>
    <property type="evidence" value="ECO:0007669"/>
    <property type="project" value="TreeGrafter"/>
</dbReference>
<dbReference type="Gene3D" id="1.25.40.20">
    <property type="entry name" value="Ankyrin repeat-containing domain"/>
    <property type="match status" value="2"/>
</dbReference>
<dbReference type="AlphaFoldDB" id="A0A0G4IC51"/>
<dbReference type="InterPro" id="IPR050663">
    <property type="entry name" value="Ankyrin-SOCS_Box"/>
</dbReference>
<dbReference type="Pfam" id="PF00023">
    <property type="entry name" value="Ank"/>
    <property type="match status" value="1"/>
</dbReference>
<evidence type="ECO:0000256" key="1">
    <source>
        <dbReference type="ARBA" id="ARBA00022737"/>
    </source>
</evidence>
<reference evidence="4" key="1">
    <citation type="submission" date="2014-11" db="EMBL/GenBank/DDBJ databases">
        <authorList>
            <person name="Otto D Thomas"/>
            <person name="Naeem Raeece"/>
        </authorList>
    </citation>
    <scope>NUCLEOTIDE SEQUENCE</scope>
</reference>
<dbReference type="PANTHER" id="PTHR24193:SF121">
    <property type="entry name" value="ADA2A-CONTAINING COMPLEX COMPONENT 3, ISOFORM D"/>
    <property type="match status" value="1"/>
</dbReference>